<gene>
    <name evidence="2" type="ORF">DERYTH_LOCUS10192</name>
</gene>
<organism evidence="2 3">
    <name type="scientific">Dentiscutata erythropus</name>
    <dbReference type="NCBI Taxonomy" id="1348616"/>
    <lineage>
        <taxon>Eukaryota</taxon>
        <taxon>Fungi</taxon>
        <taxon>Fungi incertae sedis</taxon>
        <taxon>Mucoromycota</taxon>
        <taxon>Glomeromycotina</taxon>
        <taxon>Glomeromycetes</taxon>
        <taxon>Diversisporales</taxon>
        <taxon>Gigasporaceae</taxon>
        <taxon>Dentiscutata</taxon>
    </lineage>
</organism>
<reference evidence="2" key="1">
    <citation type="submission" date="2021-06" db="EMBL/GenBank/DDBJ databases">
        <authorList>
            <person name="Kallberg Y."/>
            <person name="Tangrot J."/>
            <person name="Rosling A."/>
        </authorList>
    </citation>
    <scope>NUCLEOTIDE SEQUENCE</scope>
    <source>
        <strain evidence="2">MA453B</strain>
    </source>
</reference>
<proteinExistence type="predicted"/>
<comment type="caution">
    <text evidence="2">The sequence shown here is derived from an EMBL/GenBank/DDBJ whole genome shotgun (WGS) entry which is preliminary data.</text>
</comment>
<feature type="compositionally biased region" description="Basic and acidic residues" evidence="1">
    <location>
        <begin position="1"/>
        <end position="24"/>
    </location>
</feature>
<evidence type="ECO:0000313" key="3">
    <source>
        <dbReference type="Proteomes" id="UP000789405"/>
    </source>
</evidence>
<evidence type="ECO:0000313" key="2">
    <source>
        <dbReference type="EMBL" id="CAG8651156.1"/>
    </source>
</evidence>
<dbReference type="Proteomes" id="UP000789405">
    <property type="component" value="Unassembled WGS sequence"/>
</dbReference>
<feature type="region of interest" description="Disordered" evidence="1">
    <location>
        <begin position="1"/>
        <end position="97"/>
    </location>
</feature>
<name>A0A9N9DVY7_9GLOM</name>
<feature type="non-terminal residue" evidence="2">
    <location>
        <position position="1"/>
    </location>
</feature>
<sequence length="97" mass="11404">CGEKGHYSRDCLAERETPVPRGEKPTQPNRTAKRETEAHYGGVNDVYNEREMYTIDDRYQPYDGEDREHTQSNSESQWEETRKRSISNLENLKKPTL</sequence>
<protein>
    <submittedName>
        <fullName evidence="2">7540_t:CDS:1</fullName>
    </submittedName>
</protein>
<dbReference type="OrthoDB" id="2436666at2759"/>
<accession>A0A9N9DVY7</accession>
<keyword evidence="3" id="KW-1185">Reference proteome</keyword>
<feature type="compositionally biased region" description="Basic and acidic residues" evidence="1">
    <location>
        <begin position="47"/>
        <end position="70"/>
    </location>
</feature>
<dbReference type="EMBL" id="CAJVPY010005814">
    <property type="protein sequence ID" value="CAG8651156.1"/>
    <property type="molecule type" value="Genomic_DNA"/>
</dbReference>
<evidence type="ECO:0000256" key="1">
    <source>
        <dbReference type="SAM" id="MobiDB-lite"/>
    </source>
</evidence>
<dbReference type="AlphaFoldDB" id="A0A9N9DVY7"/>